<dbReference type="GO" id="GO:0005634">
    <property type="term" value="C:nucleus"/>
    <property type="evidence" value="ECO:0007669"/>
    <property type="project" value="TreeGrafter"/>
</dbReference>
<dbReference type="FunFam" id="3.40.50.10810:FF:000053">
    <property type="entry name" value="SNF2 family helicase/ATPase, putative"/>
    <property type="match status" value="1"/>
</dbReference>
<evidence type="ECO:0000313" key="8">
    <source>
        <dbReference type="Proteomes" id="UP000184330"/>
    </source>
</evidence>
<feature type="compositionally biased region" description="Polar residues" evidence="4">
    <location>
        <begin position="1255"/>
        <end position="1265"/>
    </location>
</feature>
<feature type="compositionally biased region" description="Basic and acidic residues" evidence="4">
    <location>
        <begin position="1285"/>
        <end position="1295"/>
    </location>
</feature>
<feature type="compositionally biased region" description="Polar residues" evidence="4">
    <location>
        <begin position="274"/>
        <end position="298"/>
    </location>
</feature>
<dbReference type="PANTHER" id="PTHR45626:SF14">
    <property type="entry name" value="ATP-DEPENDENT DNA HELICASE (EUROFUNG)"/>
    <property type="match status" value="1"/>
</dbReference>
<feature type="compositionally biased region" description="Polar residues" evidence="4">
    <location>
        <begin position="72"/>
        <end position="123"/>
    </location>
</feature>
<dbReference type="PROSITE" id="PS51192">
    <property type="entry name" value="HELICASE_ATP_BIND_1"/>
    <property type="match status" value="1"/>
</dbReference>
<dbReference type="SMART" id="SM00487">
    <property type="entry name" value="DEXDc"/>
    <property type="match status" value="1"/>
</dbReference>
<dbReference type="SMART" id="SM00490">
    <property type="entry name" value="HELICc"/>
    <property type="match status" value="1"/>
</dbReference>
<evidence type="ECO:0000256" key="1">
    <source>
        <dbReference type="ARBA" id="ARBA00022741"/>
    </source>
</evidence>
<feature type="region of interest" description="Disordered" evidence="4">
    <location>
        <begin position="213"/>
        <end position="298"/>
    </location>
</feature>
<dbReference type="InterPro" id="IPR050628">
    <property type="entry name" value="SNF2_RAD54_helicase_TF"/>
</dbReference>
<dbReference type="GO" id="GO:0008094">
    <property type="term" value="F:ATP-dependent activity, acting on DNA"/>
    <property type="evidence" value="ECO:0007669"/>
    <property type="project" value="TreeGrafter"/>
</dbReference>
<dbReference type="PANTHER" id="PTHR45626">
    <property type="entry name" value="TRANSCRIPTION TERMINATION FACTOR 2-RELATED"/>
    <property type="match status" value="1"/>
</dbReference>
<dbReference type="InterPro" id="IPR000330">
    <property type="entry name" value="SNF2_N"/>
</dbReference>
<dbReference type="Pfam" id="PF00176">
    <property type="entry name" value="SNF2-rel_dom"/>
    <property type="match status" value="1"/>
</dbReference>
<evidence type="ECO:0000259" key="5">
    <source>
        <dbReference type="PROSITE" id="PS51192"/>
    </source>
</evidence>
<evidence type="ECO:0000256" key="2">
    <source>
        <dbReference type="ARBA" id="ARBA00022801"/>
    </source>
</evidence>
<dbReference type="Gene3D" id="3.40.50.10810">
    <property type="entry name" value="Tandem AAA-ATPase domain"/>
    <property type="match status" value="1"/>
</dbReference>
<keyword evidence="2" id="KW-0378">Hydrolase</keyword>
<dbReference type="InterPro" id="IPR027417">
    <property type="entry name" value="P-loop_NTPase"/>
</dbReference>
<dbReference type="EMBL" id="FJOG01000002">
    <property type="protein sequence ID" value="CZR51961.1"/>
    <property type="molecule type" value="Genomic_DNA"/>
</dbReference>
<feature type="compositionally biased region" description="Polar residues" evidence="4">
    <location>
        <begin position="246"/>
        <end position="262"/>
    </location>
</feature>
<feature type="region of interest" description="Disordered" evidence="4">
    <location>
        <begin position="72"/>
        <end position="167"/>
    </location>
</feature>
<feature type="compositionally biased region" description="Acidic residues" evidence="4">
    <location>
        <begin position="462"/>
        <end position="488"/>
    </location>
</feature>
<keyword evidence="1" id="KW-0547">Nucleotide-binding</keyword>
<dbReference type="Gene3D" id="3.40.50.300">
    <property type="entry name" value="P-loop containing nucleotide triphosphate hydrolases"/>
    <property type="match status" value="2"/>
</dbReference>
<feature type="compositionally biased region" description="Polar residues" evidence="4">
    <location>
        <begin position="133"/>
        <end position="155"/>
    </location>
</feature>
<dbReference type="InterPro" id="IPR014001">
    <property type="entry name" value="Helicase_ATP-bd"/>
</dbReference>
<feature type="compositionally biased region" description="Acidic residues" evidence="4">
    <location>
        <begin position="1017"/>
        <end position="1048"/>
    </location>
</feature>
<dbReference type="Pfam" id="PF00271">
    <property type="entry name" value="Helicase_C"/>
    <property type="match status" value="1"/>
</dbReference>
<dbReference type="PROSITE" id="PS51194">
    <property type="entry name" value="HELICASE_CTER"/>
    <property type="match status" value="1"/>
</dbReference>
<feature type="compositionally biased region" description="Basic and acidic residues" evidence="4">
    <location>
        <begin position="218"/>
        <end position="234"/>
    </location>
</feature>
<dbReference type="GO" id="GO:0006281">
    <property type="term" value="P:DNA repair"/>
    <property type="evidence" value="ECO:0007669"/>
    <property type="project" value="TreeGrafter"/>
</dbReference>
<dbReference type="CDD" id="cd18008">
    <property type="entry name" value="DEXDc_SHPRH-like"/>
    <property type="match status" value="1"/>
</dbReference>
<evidence type="ECO:0000256" key="3">
    <source>
        <dbReference type="ARBA" id="ARBA00022840"/>
    </source>
</evidence>
<feature type="domain" description="Helicase C-terminal" evidence="6">
    <location>
        <begin position="1061"/>
        <end position="1218"/>
    </location>
</feature>
<dbReference type="GO" id="GO:0016787">
    <property type="term" value="F:hydrolase activity"/>
    <property type="evidence" value="ECO:0007669"/>
    <property type="project" value="UniProtKB-KW"/>
</dbReference>
<keyword evidence="8" id="KW-1185">Reference proteome</keyword>
<name>A0A1L7WGQ2_9HELO</name>
<feature type="compositionally biased region" description="Acidic residues" evidence="4">
    <location>
        <begin position="944"/>
        <end position="953"/>
    </location>
</feature>
<accession>A0A1L7WGQ2</accession>
<evidence type="ECO:0000313" key="7">
    <source>
        <dbReference type="EMBL" id="CZR51961.1"/>
    </source>
</evidence>
<dbReference type="GO" id="GO:0005524">
    <property type="term" value="F:ATP binding"/>
    <property type="evidence" value="ECO:0007669"/>
    <property type="project" value="UniProtKB-KW"/>
</dbReference>
<keyword evidence="3" id="KW-0067">ATP-binding</keyword>
<feature type="region of interest" description="Disordered" evidence="4">
    <location>
        <begin position="908"/>
        <end position="993"/>
    </location>
</feature>
<dbReference type="Proteomes" id="UP000184330">
    <property type="component" value="Unassembled WGS sequence"/>
</dbReference>
<dbReference type="SUPFAM" id="SSF52540">
    <property type="entry name" value="P-loop containing nucleoside triphosphate hydrolases"/>
    <property type="match status" value="2"/>
</dbReference>
<dbReference type="STRING" id="576137.A0A1L7WGQ2"/>
<dbReference type="InterPro" id="IPR038718">
    <property type="entry name" value="SNF2-like_sf"/>
</dbReference>
<proteinExistence type="predicted"/>
<dbReference type="CDD" id="cd18793">
    <property type="entry name" value="SF2_C_SNF"/>
    <property type="match status" value="1"/>
</dbReference>
<evidence type="ECO:0000256" key="4">
    <source>
        <dbReference type="SAM" id="MobiDB-lite"/>
    </source>
</evidence>
<evidence type="ECO:0000259" key="6">
    <source>
        <dbReference type="PROSITE" id="PS51194"/>
    </source>
</evidence>
<feature type="region of interest" description="Disordered" evidence="4">
    <location>
        <begin position="1229"/>
        <end position="1295"/>
    </location>
</feature>
<organism evidence="7 8">
    <name type="scientific">Phialocephala subalpina</name>
    <dbReference type="NCBI Taxonomy" id="576137"/>
    <lineage>
        <taxon>Eukaryota</taxon>
        <taxon>Fungi</taxon>
        <taxon>Dikarya</taxon>
        <taxon>Ascomycota</taxon>
        <taxon>Pezizomycotina</taxon>
        <taxon>Leotiomycetes</taxon>
        <taxon>Helotiales</taxon>
        <taxon>Mollisiaceae</taxon>
        <taxon>Phialocephala</taxon>
        <taxon>Phialocephala fortinii species complex</taxon>
    </lineage>
</organism>
<feature type="compositionally biased region" description="Basic residues" evidence="4">
    <location>
        <begin position="910"/>
        <end position="925"/>
    </location>
</feature>
<feature type="domain" description="Helicase ATP-binding" evidence="5">
    <location>
        <begin position="516"/>
        <end position="702"/>
    </location>
</feature>
<feature type="region of interest" description="Disordered" evidence="4">
    <location>
        <begin position="459"/>
        <end position="489"/>
    </location>
</feature>
<sequence>MSVYLEDTRRKMLKNREEKGMDFQQHFQDYASSANVPAMLQRPIPIVQSSKFPADQQLTLGTPEILMRGSFTPHNTLASTDRPSFSQRHQVRTSAGTNYSAPLHSSHQVPAKSSNPTSANSATPYPPTFDFGSGNSSTTIPFISGDTPTSTNQSPPELPSHHIPSAPTAANNIALSDLGDSSSLFNSPLSFDFGKAVKPTNKNSPIPFVFGVSSGSHLQKDRARTSKMVNERSPAKVPLRPVVGNEQPQSQPDASFKTTTQADLFASRPPPSSVPQFGQPTIPQSPLNKGSLGSSKQNSMFIQPKTRPELHRDADRPAHPHLQAMKDATRKIVQPLLPRAPAEYSQPVRAPAPQVPKYATTAAAAPQTFGSMGSTYGGFQTVNDSSSYKGYNYVDLTANGYRDPVSNPYTFLDPAKAQEDLKALLEGVIGDDDDVPRTRLRKKKKEAEADDLAKKFKKFSVDDDDEEEEEKLAVASDDEEEEEEDDGTVEGVKVKLLPHQVEGLEWMTGRELGTGKKGAQVPKGGILADDMGLGKTLQSISLILTNPKPTDDDIITKRKLPSGLEKTTLVVAPLALIRQWELEIKEKVSSSHALRVCVHHGPQRTKRFQDLKKFDVVVTTYQILVSEFGNSSPHDDGLKVGCFGLHWYRVILDEAHTIKNRNAKASLACCALRSQYRWCLTGTPMQNNLDELQSLIKFLRIKPYDDLREWKDQIDRPMKNGRGDLAIKRLRHYLEIFMKRRTKDILKKEGALNPGGKPSAPGEGSTTGFKITERKVEKVFAEFSPEERGFYDRLEQRTDASIEQMMSGKVNYASALVMLLRLRQACNHPKLVGGQLAKDSEALADSTATQKAKSSNVEIDEMADMFGAMGMGAKKCEVCQLELGKEVIAEGAVRCLDCEKDLEAVTNAPRARKDRKEEKKKRKQEKKQESQVPRKPRNRAIIQDSDDEEEDQEGAWLVPEDKRGSLTLGKAGGAADEDAEGGGEWLNSDDETTLPDLDQLHLHKSRTEKKKVIALDSDSEDAESTSDGSSDDDDEDSAVEDEFDSGSDEDAKLSTMISSTKIRHLMEILGKEAAQHKFIVFSQFTSMLDLVEPFLRQKGFKYTRYDGKMKNDLREASLNKLRNDKNCRILLCSLKCGSLGLNLTAATRVVILEPFWNPFVEEQAIDRVHRLTQKIDVIVYKITIKDSVEERILDLQEKKRELANQTIEGGKGGAGKLGMKEILQLFRRDAEHAPPGPGTTSYDLGKKPRILKEVSTGSGPSSREASVSDVRRVTPPTMKVGNSSAKEDNVYGRRW</sequence>
<reference evidence="7 8" key="1">
    <citation type="submission" date="2016-03" db="EMBL/GenBank/DDBJ databases">
        <authorList>
            <person name="Ploux O."/>
        </authorList>
    </citation>
    <scope>NUCLEOTIDE SEQUENCE [LARGE SCALE GENOMIC DNA]</scope>
    <source>
        <strain evidence="7 8">UAMH 11012</strain>
    </source>
</reference>
<gene>
    <name evidence="7" type="ORF">PAC_01838</name>
</gene>
<protein>
    <submittedName>
        <fullName evidence="7">Related to RIS1-similarity to RAD5 protein</fullName>
    </submittedName>
</protein>
<dbReference type="InterPro" id="IPR049730">
    <property type="entry name" value="SNF2/RAD54-like_C"/>
</dbReference>
<dbReference type="OrthoDB" id="423559at2759"/>
<dbReference type="InterPro" id="IPR001650">
    <property type="entry name" value="Helicase_C-like"/>
</dbReference>
<feature type="compositionally biased region" description="Acidic residues" evidence="4">
    <location>
        <begin position="975"/>
        <end position="993"/>
    </location>
</feature>
<feature type="region of interest" description="Disordered" evidence="4">
    <location>
        <begin position="1011"/>
        <end position="1050"/>
    </location>
</feature>